<dbReference type="AlphaFoldDB" id="A0A3S0X0T8"/>
<evidence type="ECO:0000313" key="2">
    <source>
        <dbReference type="Proteomes" id="UP000288012"/>
    </source>
</evidence>
<keyword evidence="2" id="KW-1185">Reference proteome</keyword>
<protein>
    <submittedName>
        <fullName evidence="1">Uncharacterized protein</fullName>
    </submittedName>
</protein>
<name>A0A3S0X0T8_9GAMM</name>
<dbReference type="OrthoDB" id="5639786at2"/>
<dbReference type="RefSeq" id="WP_126953308.1">
    <property type="nucleotide sequence ID" value="NZ_RZGR01000010.1"/>
</dbReference>
<comment type="caution">
    <text evidence="1">The sequence shown here is derived from an EMBL/GenBank/DDBJ whole genome shotgun (WGS) entry which is preliminary data.</text>
</comment>
<gene>
    <name evidence="1" type="ORF">EKM59_04730</name>
</gene>
<dbReference type="EMBL" id="RZGR01000010">
    <property type="protein sequence ID" value="RUQ88845.1"/>
    <property type="molecule type" value="Genomic_DNA"/>
</dbReference>
<dbReference type="Proteomes" id="UP000288012">
    <property type="component" value="Unassembled WGS sequence"/>
</dbReference>
<evidence type="ECO:0000313" key="1">
    <source>
        <dbReference type="EMBL" id="RUQ88845.1"/>
    </source>
</evidence>
<accession>A0A3S0X0T8</accession>
<organism evidence="1 2">
    <name type="scientific">Legionella septentrionalis</name>
    <dbReference type="NCBI Taxonomy" id="2498109"/>
    <lineage>
        <taxon>Bacteria</taxon>
        <taxon>Pseudomonadati</taxon>
        <taxon>Pseudomonadota</taxon>
        <taxon>Gammaproteobacteria</taxon>
        <taxon>Legionellales</taxon>
        <taxon>Legionellaceae</taxon>
        <taxon>Legionella</taxon>
    </lineage>
</organism>
<sequence length="63" mass="7338">MFTYTAVLSIDSQEIARKTGNDMEELYIWMLSQAHGKTGHFYGYIVDNETKERVKSFRTNSVE</sequence>
<reference evidence="1 2" key="1">
    <citation type="submission" date="2018-12" db="EMBL/GenBank/DDBJ databases">
        <title>Legionella sp,whole genome shotgun sequence.</title>
        <authorList>
            <person name="Wu H."/>
        </authorList>
    </citation>
    <scope>NUCLEOTIDE SEQUENCE [LARGE SCALE GENOMIC DNA]</scope>
    <source>
        <strain evidence="2">km714</strain>
    </source>
</reference>
<proteinExistence type="predicted"/>